<evidence type="ECO:0000256" key="5">
    <source>
        <dbReference type="SAM" id="MobiDB-lite"/>
    </source>
</evidence>
<dbReference type="PROSITE" id="PS50109">
    <property type="entry name" value="HIS_KIN"/>
    <property type="match status" value="1"/>
</dbReference>
<dbReference type="Gene3D" id="3.30.450.20">
    <property type="entry name" value="PAS domain"/>
    <property type="match status" value="1"/>
</dbReference>
<dbReference type="SMART" id="SM00448">
    <property type="entry name" value="REC"/>
    <property type="match status" value="1"/>
</dbReference>
<dbReference type="InterPro" id="IPR003594">
    <property type="entry name" value="HATPase_dom"/>
</dbReference>
<sequence>MTFRSLRALLQRPLQVPPAGEGDVAYWRQRILDLMLAAGVVLGPLVLVPSFLLSLKVRFWTVAAVDVLAYAWVLGAALLAGWSYRARAWGLVALLYLLSLVLLARLGSAGAGMLWLGAIPVLAAILLSPRAALACWGLALATLAGCAVAVRAGVMVNGPMGGGPAEVFETWVVVSVNGLFLSAFIALPIALLLRGLEHTHRAYSREEERFTRVFQLSHEPIAISRRSDNRFLDVNEAWCRVYGWTRAEVLGRTSSELGLWKAEEDRDGLRAELESTGGIAPRATELRRKDGGEVSVLLSAKVLDLSGEGCLLTLSQDLTATRAAEAERRRLEGELQHAQKLESLGSLAGGVAHDMNNILAAIIALGSTLQAQYAGDAALARALETILSAGERGRKLVRGLTDFARKGLEDPRPVDLNEVVRRQIELLHGTTLARVEIATHLDPGLPAVLGEPSSIANALMNLCVNALDAMPQGGALDLRTGVDGEGWVEMAVSDTGQGMAPDVVERAMEPFFTTKAVGKGTGLGLAGVYGTMKAHGGSMEIRSQVGQGTRVTLRFPATAGPGPAGPGTEEAGAEDPGPPLRILLVDDDPIILETLPTVLAFLGHGVTTASRGQEALDRIAAGLDVDLVVLDHNMPGMSGAETLVRIKELRRTLPVILSTGFLEGGVEDLVRDLPGVWLLHKPYAMAALRRKLRAVQEGDGSARIEA</sequence>
<name>A0AA48KA47_9BACT</name>
<evidence type="ECO:0000256" key="2">
    <source>
        <dbReference type="ARBA" id="ARBA00012438"/>
    </source>
</evidence>
<feature type="transmembrane region" description="Helical" evidence="6">
    <location>
        <begin position="135"/>
        <end position="154"/>
    </location>
</feature>
<feature type="compositionally biased region" description="Low complexity" evidence="5">
    <location>
        <begin position="557"/>
        <end position="570"/>
    </location>
</feature>
<evidence type="ECO:0000313" key="11">
    <source>
        <dbReference type="Proteomes" id="UP001238179"/>
    </source>
</evidence>
<protein>
    <recommendedName>
        <fullName evidence="2">histidine kinase</fullName>
        <ecNumber evidence="2">2.7.13.3</ecNumber>
    </recommendedName>
</protein>
<evidence type="ECO:0000256" key="1">
    <source>
        <dbReference type="ARBA" id="ARBA00000085"/>
    </source>
</evidence>
<evidence type="ECO:0000259" key="8">
    <source>
        <dbReference type="PROSITE" id="PS50110"/>
    </source>
</evidence>
<dbReference type="AlphaFoldDB" id="A0AA48KA47"/>
<dbReference type="SMART" id="SM00091">
    <property type="entry name" value="PAS"/>
    <property type="match status" value="1"/>
</dbReference>
<dbReference type="InterPro" id="IPR004358">
    <property type="entry name" value="Sig_transdc_His_kin-like_C"/>
</dbReference>
<dbReference type="PROSITE" id="PS50110">
    <property type="entry name" value="RESPONSE_REGULATORY"/>
    <property type="match status" value="1"/>
</dbReference>
<dbReference type="InterPro" id="IPR005467">
    <property type="entry name" value="His_kinase_dom"/>
</dbReference>
<dbReference type="InterPro" id="IPR011006">
    <property type="entry name" value="CheY-like_superfamily"/>
</dbReference>
<dbReference type="InterPro" id="IPR036890">
    <property type="entry name" value="HATPase_C_sf"/>
</dbReference>
<evidence type="ECO:0000313" key="10">
    <source>
        <dbReference type="EMBL" id="BDU73745.1"/>
    </source>
</evidence>
<dbReference type="Pfam" id="PF02518">
    <property type="entry name" value="HATPase_c"/>
    <property type="match status" value="1"/>
</dbReference>
<keyword evidence="6" id="KW-1133">Transmembrane helix</keyword>
<dbReference type="NCBIfam" id="TIGR00229">
    <property type="entry name" value="sensory_box"/>
    <property type="match status" value="1"/>
</dbReference>
<dbReference type="InterPro" id="IPR003661">
    <property type="entry name" value="HisK_dim/P_dom"/>
</dbReference>
<feature type="domain" description="PAS" evidence="9">
    <location>
        <begin position="206"/>
        <end position="274"/>
    </location>
</feature>
<dbReference type="SUPFAM" id="SSF55785">
    <property type="entry name" value="PYP-like sensor domain (PAS domain)"/>
    <property type="match status" value="1"/>
</dbReference>
<dbReference type="PANTHER" id="PTHR43065">
    <property type="entry name" value="SENSOR HISTIDINE KINASE"/>
    <property type="match status" value="1"/>
</dbReference>
<dbReference type="InterPro" id="IPR036097">
    <property type="entry name" value="HisK_dim/P_sf"/>
</dbReference>
<accession>A0AA48KA47</accession>
<organism evidence="10 11">
    <name type="scientific">Mesoterricola silvestris</name>
    <dbReference type="NCBI Taxonomy" id="2927979"/>
    <lineage>
        <taxon>Bacteria</taxon>
        <taxon>Pseudomonadati</taxon>
        <taxon>Acidobacteriota</taxon>
        <taxon>Holophagae</taxon>
        <taxon>Holophagales</taxon>
        <taxon>Holophagaceae</taxon>
        <taxon>Mesoterricola</taxon>
    </lineage>
</organism>
<reference evidence="11" key="1">
    <citation type="journal article" date="2023" name="Int. J. Syst. Evol. Microbiol.">
        <title>Mesoterricola silvestris gen. nov., sp. nov., Mesoterricola sediminis sp. nov., Geothrix oryzae sp. nov., Geothrix edaphica sp. nov., Geothrix rubra sp. nov., and Geothrix limicola sp. nov., six novel members of Acidobacteriota isolated from soils.</title>
        <authorList>
            <person name="Itoh H."/>
            <person name="Sugisawa Y."/>
            <person name="Mise K."/>
            <person name="Xu Z."/>
            <person name="Kuniyasu M."/>
            <person name="Ushijima N."/>
            <person name="Kawano K."/>
            <person name="Kobayashi E."/>
            <person name="Shiratori Y."/>
            <person name="Masuda Y."/>
            <person name="Senoo K."/>
        </authorList>
    </citation>
    <scope>NUCLEOTIDE SEQUENCE [LARGE SCALE GENOMIC DNA]</scope>
    <source>
        <strain evidence="11">W79</strain>
    </source>
</reference>
<feature type="transmembrane region" description="Helical" evidence="6">
    <location>
        <begin position="34"/>
        <end position="53"/>
    </location>
</feature>
<keyword evidence="6" id="KW-0472">Membrane</keyword>
<dbReference type="Proteomes" id="UP001238179">
    <property type="component" value="Chromosome"/>
</dbReference>
<feature type="transmembrane region" description="Helical" evidence="6">
    <location>
        <begin position="174"/>
        <end position="193"/>
    </location>
</feature>
<dbReference type="InterPro" id="IPR001789">
    <property type="entry name" value="Sig_transdc_resp-reg_receiver"/>
</dbReference>
<comment type="catalytic activity">
    <reaction evidence="1">
        <text>ATP + protein L-histidine = ADP + protein N-phospho-L-histidine.</text>
        <dbReference type="EC" id="2.7.13.3"/>
    </reaction>
</comment>
<dbReference type="EMBL" id="AP027080">
    <property type="protein sequence ID" value="BDU73745.1"/>
    <property type="molecule type" value="Genomic_DNA"/>
</dbReference>
<feature type="region of interest" description="Disordered" evidence="5">
    <location>
        <begin position="557"/>
        <end position="576"/>
    </location>
</feature>
<dbReference type="InterPro" id="IPR035965">
    <property type="entry name" value="PAS-like_dom_sf"/>
</dbReference>
<evidence type="ECO:0000256" key="3">
    <source>
        <dbReference type="ARBA" id="ARBA00022553"/>
    </source>
</evidence>
<dbReference type="Pfam" id="PF00512">
    <property type="entry name" value="HisKA"/>
    <property type="match status" value="1"/>
</dbReference>
<evidence type="ECO:0000256" key="6">
    <source>
        <dbReference type="SAM" id="Phobius"/>
    </source>
</evidence>
<keyword evidence="6" id="KW-0812">Transmembrane</keyword>
<dbReference type="PROSITE" id="PS50112">
    <property type="entry name" value="PAS"/>
    <property type="match status" value="1"/>
</dbReference>
<feature type="modified residue" description="4-aspartylphosphate" evidence="4">
    <location>
        <position position="631"/>
    </location>
</feature>
<dbReference type="Gene3D" id="3.30.565.10">
    <property type="entry name" value="Histidine kinase-like ATPase, C-terminal domain"/>
    <property type="match status" value="1"/>
</dbReference>
<dbReference type="Pfam" id="PF13426">
    <property type="entry name" value="PAS_9"/>
    <property type="match status" value="1"/>
</dbReference>
<evidence type="ECO:0000256" key="4">
    <source>
        <dbReference type="PROSITE-ProRule" id="PRU00169"/>
    </source>
</evidence>
<evidence type="ECO:0000259" key="7">
    <source>
        <dbReference type="PROSITE" id="PS50109"/>
    </source>
</evidence>
<gene>
    <name evidence="10" type="ORF">METEAL_29190</name>
</gene>
<dbReference type="CDD" id="cd00130">
    <property type="entry name" value="PAS"/>
    <property type="match status" value="1"/>
</dbReference>
<dbReference type="EC" id="2.7.13.3" evidence="2"/>
<dbReference type="SUPFAM" id="SSF52172">
    <property type="entry name" value="CheY-like"/>
    <property type="match status" value="1"/>
</dbReference>
<dbReference type="Pfam" id="PF00072">
    <property type="entry name" value="Response_reg"/>
    <property type="match status" value="1"/>
</dbReference>
<feature type="transmembrane region" description="Helical" evidence="6">
    <location>
        <begin position="112"/>
        <end position="128"/>
    </location>
</feature>
<dbReference type="InterPro" id="IPR048437">
    <property type="entry name" value="MASE11"/>
</dbReference>
<feature type="transmembrane region" description="Helical" evidence="6">
    <location>
        <begin position="59"/>
        <end position="81"/>
    </location>
</feature>
<dbReference type="SUPFAM" id="SSF55874">
    <property type="entry name" value="ATPase domain of HSP90 chaperone/DNA topoisomerase II/histidine kinase"/>
    <property type="match status" value="1"/>
</dbReference>
<feature type="transmembrane region" description="Helical" evidence="6">
    <location>
        <begin position="88"/>
        <end position="106"/>
    </location>
</feature>
<dbReference type="CDD" id="cd00082">
    <property type="entry name" value="HisKA"/>
    <property type="match status" value="1"/>
</dbReference>
<dbReference type="SMART" id="SM00387">
    <property type="entry name" value="HATPase_c"/>
    <property type="match status" value="1"/>
</dbReference>
<dbReference type="GO" id="GO:0000155">
    <property type="term" value="F:phosphorelay sensor kinase activity"/>
    <property type="evidence" value="ECO:0007669"/>
    <property type="project" value="InterPro"/>
</dbReference>
<dbReference type="SMART" id="SM00388">
    <property type="entry name" value="HisKA"/>
    <property type="match status" value="1"/>
</dbReference>
<dbReference type="PRINTS" id="PR00344">
    <property type="entry name" value="BCTRLSENSOR"/>
</dbReference>
<feature type="domain" description="Histidine kinase" evidence="7">
    <location>
        <begin position="350"/>
        <end position="559"/>
    </location>
</feature>
<dbReference type="RefSeq" id="WP_316412414.1">
    <property type="nucleotide sequence ID" value="NZ_AP027080.1"/>
</dbReference>
<feature type="domain" description="Response regulatory" evidence="8">
    <location>
        <begin position="581"/>
        <end position="696"/>
    </location>
</feature>
<dbReference type="PANTHER" id="PTHR43065:SF42">
    <property type="entry name" value="TWO-COMPONENT SENSOR PPRA"/>
    <property type="match status" value="1"/>
</dbReference>
<dbReference type="SUPFAM" id="SSF47384">
    <property type="entry name" value="Homodimeric domain of signal transducing histidine kinase"/>
    <property type="match status" value="1"/>
</dbReference>
<dbReference type="KEGG" id="msil:METEAL_29190"/>
<evidence type="ECO:0000259" key="9">
    <source>
        <dbReference type="PROSITE" id="PS50112"/>
    </source>
</evidence>
<keyword evidence="11" id="KW-1185">Reference proteome</keyword>
<proteinExistence type="predicted"/>
<keyword evidence="3 4" id="KW-0597">Phosphoprotein</keyword>
<dbReference type="Gene3D" id="3.40.50.2300">
    <property type="match status" value="1"/>
</dbReference>
<dbReference type="InterPro" id="IPR000014">
    <property type="entry name" value="PAS"/>
</dbReference>
<dbReference type="Gene3D" id="1.10.287.130">
    <property type="match status" value="1"/>
</dbReference>
<dbReference type="Pfam" id="PF20969">
    <property type="entry name" value="MASE11"/>
    <property type="match status" value="1"/>
</dbReference>